<dbReference type="GeneID" id="18560059"/>
<sequence length="181" mass="20201">MFYRISNIKDVPTELVEINKMEKPYKDETNGIMFKPFARFGIGSGSDAYSTIYRTVSEDGKMEMQFRLYGAYDVEVIRFDLTNGVYKISRHNVKSLGMSRKPNSSGLFCVKDAYRIGVGPTLAIGDGVTSRNGNCKVLLITEDAVVLSDDKNKTILIRKNDLGALEAHGIGYIDEPIDELL</sequence>
<evidence type="ECO:0000313" key="1">
    <source>
        <dbReference type="EMBL" id="ADQ52854.1"/>
    </source>
</evidence>
<dbReference type="Proteomes" id="UP000008726">
    <property type="component" value="Segment"/>
</dbReference>
<evidence type="ECO:0000313" key="2">
    <source>
        <dbReference type="Proteomes" id="UP000008726"/>
    </source>
</evidence>
<proteinExistence type="predicted"/>
<dbReference type="KEGG" id="vg:18560059"/>
<accession>E5DQ68</accession>
<keyword evidence="2" id="KW-1185">Reference proteome</keyword>
<organism evidence="1 2">
    <name type="scientific">Aeromonas phage PX29</name>
    <dbReference type="NCBI Taxonomy" id="926067"/>
    <lineage>
        <taxon>Viruses</taxon>
        <taxon>Duplodnaviria</taxon>
        <taxon>Heunggongvirae</taxon>
        <taxon>Uroviricota</taxon>
        <taxon>Caudoviricetes</taxon>
        <taxon>Pantevenvirales</taxon>
        <taxon>Straboviridae</taxon>
        <taxon>Angelvirus</taxon>
        <taxon>Angelvirus px29</taxon>
    </lineage>
</organism>
<dbReference type="RefSeq" id="YP_009011564.1">
    <property type="nucleotide sequence ID" value="NC_023688.1"/>
</dbReference>
<dbReference type="EMBL" id="GU396103">
    <property type="protein sequence ID" value="ADQ52854.1"/>
    <property type="molecule type" value="Genomic_DNA"/>
</dbReference>
<dbReference type="OrthoDB" id="19470at10239"/>
<reference evidence="1 2" key="1">
    <citation type="journal article" date="2010" name="Virol. J.">
        <title>Genomes of the T4-related bacteriophages as windows on microbial genome evolution.</title>
        <authorList>
            <person name="Petrov V.M."/>
            <person name="Ratnayaka S."/>
            <person name="Nolan J.M."/>
            <person name="Miller E.S."/>
            <person name="Karam J.D."/>
        </authorList>
    </citation>
    <scope>NUCLEOTIDE SEQUENCE [LARGE SCALE GENOMIC DNA]</scope>
</reference>
<gene>
    <name evidence="1" type="ORF">PX29p135</name>
</gene>
<name>E5DQ68_9CAUD</name>
<protein>
    <submittedName>
        <fullName evidence="1">Uncharacterized protein</fullName>
    </submittedName>
</protein>